<reference evidence="12 13" key="1">
    <citation type="submission" date="2024-01" db="EMBL/GenBank/DDBJ databases">
        <title>Genome assemblies of Stephania.</title>
        <authorList>
            <person name="Yang L."/>
        </authorList>
    </citation>
    <scope>NUCLEOTIDE SEQUENCE [LARGE SCALE GENOMIC DNA]</scope>
    <source>
        <strain evidence="12">JXDWG</strain>
        <tissue evidence="12">Leaf</tissue>
    </source>
</reference>
<evidence type="ECO:0000313" key="13">
    <source>
        <dbReference type="Proteomes" id="UP001419268"/>
    </source>
</evidence>
<evidence type="ECO:0000256" key="5">
    <source>
        <dbReference type="ARBA" id="ARBA00022723"/>
    </source>
</evidence>
<dbReference type="GO" id="GO:0044550">
    <property type="term" value="P:secondary metabolite biosynthetic process"/>
    <property type="evidence" value="ECO:0007669"/>
    <property type="project" value="UniProtKB-ARBA"/>
</dbReference>
<keyword evidence="6" id="KW-0125">Carotenoid biosynthesis</keyword>
<sequence>MTSHISSALQLPPLQSHTPFSTRHGLLPIPPPNLNGGLRFSAITCASSNGRAPNSAEDGVKEVKRILEEKKRAELAARIASGEFTAQQSSFLGQLRSLVSRLGILGDARDGFLAIPEAKGSMSAVGGQAFFLPLYELFLTYGGIFRLKFGPKSFLIVSDPAIAKHILRDNAKAYSKGILAEILDFVMGKGLIPADGEIWRVRRRAIVPALHRKYVAAMIGLFGQATDRLCKKLDAAASDGEDVEMESLFSRLTLDVIGKAVFNYDFDSVTNDKGIVEAVYTVLRESERRSTSIIPVWNIPIWKDISPRQRKVTAALKLINDVLNDLIARCKRMVEEEELQFHDEYMNEQDPSILHFLLASGDDVSSKQLRDDLMTLLIAGHETSAAVLTWTFYLLSKEPSIMAKLQEEVDSVLGDRFPTIEDMKKLKYTTRVINESLRLYPQPPVLIRRSLDNDVLGKYPIKRGEDIFISVWNLHHCPNHWIDVDKFNPERWPLDGPNPNEVNQNFSYLPFGGGPRKCVGDMFASFENVVAVAMLVRRFNFQLALGAPPVGMTTGATIHTTEGLVMTVTRRTRPPIIPTLDNKLLEVNVEDPVEKASPPVAASKLSNGLLRLRSRYATMLTESIRRFPPDPQSEGGLPLSLRTGHVVSFIHGM</sequence>
<dbReference type="EMBL" id="JBBNAG010000004">
    <property type="protein sequence ID" value="KAK9140731.1"/>
    <property type="molecule type" value="Genomic_DNA"/>
</dbReference>
<evidence type="ECO:0000256" key="9">
    <source>
        <dbReference type="ARBA" id="ARBA00023004"/>
    </source>
</evidence>
<dbReference type="GO" id="GO:0010291">
    <property type="term" value="F:beta-carotene 3-hydroxylase activity"/>
    <property type="evidence" value="ECO:0007669"/>
    <property type="project" value="TreeGrafter"/>
</dbReference>
<dbReference type="GO" id="GO:0005506">
    <property type="term" value="F:iron ion binding"/>
    <property type="evidence" value="ECO:0007669"/>
    <property type="project" value="InterPro"/>
</dbReference>
<dbReference type="CDD" id="cd11046">
    <property type="entry name" value="CYP97"/>
    <property type="match status" value="1"/>
</dbReference>
<comment type="subcellular location">
    <subcellularLocation>
        <location evidence="1">Plastid</location>
        <location evidence="1">Chloroplast</location>
    </subcellularLocation>
</comment>
<feature type="binding site" description="axial binding residue" evidence="10">
    <location>
        <position position="518"/>
    </location>
    <ligand>
        <name>heme</name>
        <dbReference type="ChEBI" id="CHEBI:30413"/>
    </ligand>
    <ligandPart>
        <name>Fe</name>
        <dbReference type="ChEBI" id="CHEBI:18248"/>
    </ligandPart>
</feature>
<dbReference type="GO" id="GO:0016123">
    <property type="term" value="P:xanthophyll biosynthetic process"/>
    <property type="evidence" value="ECO:0007669"/>
    <property type="project" value="TreeGrafter"/>
</dbReference>
<dbReference type="FunFam" id="1.10.630.10:FF:000080">
    <property type="entry name" value="Carotene epsilon-monooxygenase, chloroplastic"/>
    <property type="match status" value="1"/>
</dbReference>
<evidence type="ECO:0000256" key="10">
    <source>
        <dbReference type="PIRSR" id="PIRSR602401-1"/>
    </source>
</evidence>
<dbReference type="InterPro" id="IPR001128">
    <property type="entry name" value="Cyt_P450"/>
</dbReference>
<dbReference type="PRINTS" id="PR00385">
    <property type="entry name" value="P450"/>
</dbReference>
<dbReference type="GO" id="GO:0020037">
    <property type="term" value="F:heme binding"/>
    <property type="evidence" value="ECO:0007669"/>
    <property type="project" value="InterPro"/>
</dbReference>
<evidence type="ECO:0000256" key="1">
    <source>
        <dbReference type="ARBA" id="ARBA00004229"/>
    </source>
</evidence>
<comment type="cofactor">
    <cofactor evidence="10">
        <name>heme</name>
        <dbReference type="ChEBI" id="CHEBI:30413"/>
    </cofactor>
</comment>
<dbReference type="InterPro" id="IPR002401">
    <property type="entry name" value="Cyt_P450_E_grp-I"/>
</dbReference>
<evidence type="ECO:0000256" key="4">
    <source>
        <dbReference type="ARBA" id="ARBA00022640"/>
    </source>
</evidence>
<dbReference type="PROSITE" id="PS00086">
    <property type="entry name" value="CYTOCHROME_P450"/>
    <property type="match status" value="1"/>
</dbReference>
<dbReference type="PANTHER" id="PTHR24291:SF171">
    <property type="entry name" value="PROTEIN LUTEIN DEFICIENT 5, CHLOROPLASTIC"/>
    <property type="match status" value="1"/>
</dbReference>
<evidence type="ECO:0000256" key="3">
    <source>
        <dbReference type="ARBA" id="ARBA00022528"/>
    </source>
</evidence>
<dbReference type="Gene3D" id="1.10.630.10">
    <property type="entry name" value="Cytochrome P450"/>
    <property type="match status" value="1"/>
</dbReference>
<keyword evidence="3" id="KW-0150">Chloroplast</keyword>
<comment type="similarity">
    <text evidence="2 11">Belongs to the cytochrome P450 family.</text>
</comment>
<evidence type="ECO:0000256" key="6">
    <source>
        <dbReference type="ARBA" id="ARBA00022746"/>
    </source>
</evidence>
<organism evidence="12 13">
    <name type="scientific">Stephania cephalantha</name>
    <dbReference type="NCBI Taxonomy" id="152367"/>
    <lineage>
        <taxon>Eukaryota</taxon>
        <taxon>Viridiplantae</taxon>
        <taxon>Streptophyta</taxon>
        <taxon>Embryophyta</taxon>
        <taxon>Tracheophyta</taxon>
        <taxon>Spermatophyta</taxon>
        <taxon>Magnoliopsida</taxon>
        <taxon>Ranunculales</taxon>
        <taxon>Menispermaceae</taxon>
        <taxon>Menispermoideae</taxon>
        <taxon>Cissampelideae</taxon>
        <taxon>Stephania</taxon>
    </lineage>
</organism>
<dbReference type="InterPro" id="IPR036396">
    <property type="entry name" value="Cyt_P450_sf"/>
</dbReference>
<evidence type="ECO:0000313" key="12">
    <source>
        <dbReference type="EMBL" id="KAK9140731.1"/>
    </source>
</evidence>
<keyword evidence="13" id="KW-1185">Reference proteome</keyword>
<dbReference type="GO" id="GO:0016705">
    <property type="term" value="F:oxidoreductase activity, acting on paired donors, with incorporation or reduction of molecular oxygen"/>
    <property type="evidence" value="ECO:0007669"/>
    <property type="project" value="InterPro"/>
</dbReference>
<evidence type="ECO:0000256" key="7">
    <source>
        <dbReference type="ARBA" id="ARBA00022946"/>
    </source>
</evidence>
<proteinExistence type="inferred from homology"/>
<protein>
    <recommendedName>
        <fullName evidence="14">Protein LUTEIN DEFICIENT 5, chloroplastic</fullName>
    </recommendedName>
</protein>
<dbReference type="Pfam" id="PF00067">
    <property type="entry name" value="p450"/>
    <property type="match status" value="1"/>
</dbReference>
<name>A0AAP0JVE1_9MAGN</name>
<keyword evidence="9 10" id="KW-0408">Iron</keyword>
<gene>
    <name evidence="12" type="ORF">Scep_010412</name>
</gene>
<keyword evidence="4" id="KW-0934">Plastid</keyword>
<evidence type="ECO:0008006" key="14">
    <source>
        <dbReference type="Google" id="ProtNLM"/>
    </source>
</evidence>
<keyword evidence="8 11" id="KW-0560">Oxidoreductase</keyword>
<dbReference type="AlphaFoldDB" id="A0AAP0JVE1"/>
<keyword evidence="10 11" id="KW-0349">Heme</keyword>
<dbReference type="InterPro" id="IPR050196">
    <property type="entry name" value="Cytochrome_P450_Monoox"/>
</dbReference>
<keyword evidence="7" id="KW-0809">Transit peptide</keyword>
<accession>A0AAP0JVE1</accession>
<keyword evidence="11" id="KW-0503">Monooxygenase</keyword>
<dbReference type="SUPFAM" id="SSF48264">
    <property type="entry name" value="Cytochrome P450"/>
    <property type="match status" value="1"/>
</dbReference>
<evidence type="ECO:0000256" key="2">
    <source>
        <dbReference type="ARBA" id="ARBA00010617"/>
    </source>
</evidence>
<evidence type="ECO:0000256" key="8">
    <source>
        <dbReference type="ARBA" id="ARBA00023002"/>
    </source>
</evidence>
<dbReference type="Proteomes" id="UP001419268">
    <property type="component" value="Unassembled WGS sequence"/>
</dbReference>
<dbReference type="GO" id="GO:0009507">
    <property type="term" value="C:chloroplast"/>
    <property type="evidence" value="ECO:0007669"/>
    <property type="project" value="UniProtKB-SubCell"/>
</dbReference>
<keyword evidence="5 10" id="KW-0479">Metal-binding</keyword>
<dbReference type="InterPro" id="IPR017972">
    <property type="entry name" value="Cyt_P450_CS"/>
</dbReference>
<evidence type="ECO:0000256" key="11">
    <source>
        <dbReference type="RuleBase" id="RU000461"/>
    </source>
</evidence>
<dbReference type="PRINTS" id="PR00463">
    <property type="entry name" value="EP450I"/>
</dbReference>
<comment type="caution">
    <text evidence="12">The sequence shown here is derived from an EMBL/GenBank/DDBJ whole genome shotgun (WGS) entry which is preliminary data.</text>
</comment>
<dbReference type="PANTHER" id="PTHR24291">
    <property type="entry name" value="CYTOCHROME P450 FAMILY 4"/>
    <property type="match status" value="1"/>
</dbReference>